<accession>A0A3P8KCY6</accession>
<dbReference type="Pfam" id="PF00857">
    <property type="entry name" value="Isochorismatase"/>
    <property type="match status" value="1"/>
</dbReference>
<evidence type="ECO:0000313" key="4">
    <source>
        <dbReference type="Proteomes" id="UP000280036"/>
    </source>
</evidence>
<gene>
    <name evidence="3" type="ORF">NCTC10126_00907</name>
    <name evidence="2" type="ORF">NPA07_02575</name>
</gene>
<sequence>MKKLICVIDMLEGFCNSGNLASPLIKKIVPNIKNLLEENKEQDNLFICDSHNSYDLEMQQYPLHCLKETKEAQVVSELKSYVKDILTKNSTNAFHNFDKELINKYDEFIIVGCCTDICILQFSLSLKTYLNEKNIDKKVTVLKDAVATFDMPGHNAQQFNNFSLMLMSYAGVEIK</sequence>
<proteinExistence type="predicted"/>
<evidence type="ECO:0000313" key="2">
    <source>
        <dbReference type="EMBL" id="UUD35737.1"/>
    </source>
</evidence>
<dbReference type="GO" id="GO:0008936">
    <property type="term" value="F:nicotinamidase activity"/>
    <property type="evidence" value="ECO:0007669"/>
    <property type="project" value="InterPro"/>
</dbReference>
<organism evidence="3 4">
    <name type="scientific">Mycoplasmopsis caviae</name>
    <dbReference type="NCBI Taxonomy" id="55603"/>
    <lineage>
        <taxon>Bacteria</taxon>
        <taxon>Bacillati</taxon>
        <taxon>Mycoplasmatota</taxon>
        <taxon>Mycoplasmoidales</taxon>
        <taxon>Metamycoplasmataceae</taxon>
        <taxon>Mycoplasmopsis</taxon>
    </lineage>
</organism>
<reference evidence="3 4" key="1">
    <citation type="submission" date="2018-12" db="EMBL/GenBank/DDBJ databases">
        <authorList>
            <consortium name="Pathogen Informatics"/>
        </authorList>
    </citation>
    <scope>NUCLEOTIDE SEQUENCE [LARGE SCALE GENOMIC DNA]</scope>
    <source>
        <strain evidence="3 4">NCTC10126</strain>
    </source>
</reference>
<dbReference type="CDD" id="cd00431">
    <property type="entry name" value="cysteine_hydrolases"/>
    <property type="match status" value="1"/>
</dbReference>
<evidence type="ECO:0000259" key="1">
    <source>
        <dbReference type="Pfam" id="PF00857"/>
    </source>
</evidence>
<dbReference type="PANTHER" id="PTHR47297">
    <property type="match status" value="1"/>
</dbReference>
<evidence type="ECO:0000313" key="3">
    <source>
        <dbReference type="EMBL" id="VDR42384.1"/>
    </source>
</evidence>
<keyword evidence="2" id="KW-0378">Hydrolase</keyword>
<dbReference type="PANTHER" id="PTHR47297:SF2">
    <property type="entry name" value="OS02G0606800 PROTEIN"/>
    <property type="match status" value="1"/>
</dbReference>
<protein>
    <submittedName>
        <fullName evidence="3">Amidase from nicotinamidase family</fullName>
    </submittedName>
    <submittedName>
        <fullName evidence="2">Cysteine hydrolase</fullName>
    </submittedName>
</protein>
<dbReference type="GO" id="GO:0019365">
    <property type="term" value="P:pyridine nucleotide salvage"/>
    <property type="evidence" value="ECO:0007669"/>
    <property type="project" value="InterPro"/>
</dbReference>
<dbReference type="Proteomes" id="UP001058569">
    <property type="component" value="Chromosome"/>
</dbReference>
<dbReference type="InterPro" id="IPR000868">
    <property type="entry name" value="Isochorismatase-like_dom"/>
</dbReference>
<name>A0A3P8KCY6_9BACT</name>
<dbReference type="RefSeq" id="WP_126118572.1">
    <property type="nucleotide sequence ID" value="NZ_CP101806.1"/>
</dbReference>
<evidence type="ECO:0000313" key="5">
    <source>
        <dbReference type="Proteomes" id="UP001058569"/>
    </source>
</evidence>
<feature type="domain" description="Isochorismatase-like" evidence="1">
    <location>
        <begin position="4"/>
        <end position="156"/>
    </location>
</feature>
<dbReference type="EMBL" id="UZVY01000001">
    <property type="protein sequence ID" value="VDR42384.1"/>
    <property type="molecule type" value="Genomic_DNA"/>
</dbReference>
<dbReference type="SUPFAM" id="SSF52499">
    <property type="entry name" value="Isochorismatase-like hydrolases"/>
    <property type="match status" value="1"/>
</dbReference>
<dbReference type="EMBL" id="CP101806">
    <property type="protein sequence ID" value="UUD35737.1"/>
    <property type="molecule type" value="Genomic_DNA"/>
</dbReference>
<dbReference type="OrthoDB" id="9796485at2"/>
<dbReference type="AlphaFoldDB" id="A0A3P8KCY6"/>
<dbReference type="Gene3D" id="3.40.50.850">
    <property type="entry name" value="Isochorismatase-like"/>
    <property type="match status" value="1"/>
</dbReference>
<dbReference type="Proteomes" id="UP000280036">
    <property type="component" value="Unassembled WGS sequence"/>
</dbReference>
<keyword evidence="5" id="KW-1185">Reference proteome</keyword>
<dbReference type="InterPro" id="IPR044717">
    <property type="entry name" value="NIC1"/>
</dbReference>
<reference evidence="2" key="2">
    <citation type="submission" date="2022-07" db="EMBL/GenBank/DDBJ databases">
        <title>Complete genome of Mycoplasma caviae type strain G122.</title>
        <authorList>
            <person name="Spergser J."/>
        </authorList>
    </citation>
    <scope>NUCLEOTIDE SEQUENCE</scope>
    <source>
        <strain evidence="2">G122</strain>
    </source>
</reference>
<dbReference type="InterPro" id="IPR036380">
    <property type="entry name" value="Isochorismatase-like_sf"/>
</dbReference>